<dbReference type="Pfam" id="PF00561">
    <property type="entry name" value="Abhydrolase_1"/>
    <property type="match status" value="1"/>
</dbReference>
<keyword evidence="3" id="KW-1185">Reference proteome</keyword>
<dbReference type="SUPFAM" id="SSF53474">
    <property type="entry name" value="alpha/beta-Hydrolases"/>
    <property type="match status" value="1"/>
</dbReference>
<keyword evidence="2" id="KW-0378">Hydrolase</keyword>
<dbReference type="RefSeq" id="WP_348739116.1">
    <property type="nucleotide sequence ID" value="NZ_CAXJRC010000041.1"/>
</dbReference>
<sequence>MNFINNNKNPKSIVVPKFLIIATNIIQTISSNLIAKLGAKLFLTPVKFGTPKREKMLYESAQKKRIPIKTIHKEIEVLTYGYSKKKVLFIHGWSGRSTQLFLAADKLLEKGYMLVAFDGPAHGKSTGKRTSMPEFLETIKEVTNLYGPFEVAIGHSFGGMCLYNAVAEDLSVKKLITIGAGDKISEVILNFTKSLKLKNNVAKKIKGIYDKQWEKDVDEHASSEMAKKINIPALVIHDSMDGDVDVSSAINIRQSLKRGELFITNGLGHTKILRDKKVAVKIIEFIQKDT</sequence>
<dbReference type="PANTHER" id="PTHR43798">
    <property type="entry name" value="MONOACYLGLYCEROL LIPASE"/>
    <property type="match status" value="1"/>
</dbReference>
<reference evidence="2 3" key="1">
    <citation type="submission" date="2024-05" db="EMBL/GenBank/DDBJ databases">
        <authorList>
            <person name="Duchaud E."/>
        </authorList>
    </citation>
    <scope>NUCLEOTIDE SEQUENCE [LARGE SCALE GENOMIC DNA]</scope>
    <source>
        <strain evidence="2">Ena-SAMPLE-TAB-13-05-2024-13:56:06:370-140305</strain>
    </source>
</reference>
<name>A0ABP1FE65_9FLAO</name>
<dbReference type="Gene3D" id="3.40.50.1820">
    <property type="entry name" value="alpha/beta hydrolase"/>
    <property type="match status" value="1"/>
</dbReference>
<organism evidence="2 3">
    <name type="scientific">Tenacibaculum vairaonense</name>
    <dbReference type="NCBI Taxonomy" id="3137860"/>
    <lineage>
        <taxon>Bacteria</taxon>
        <taxon>Pseudomonadati</taxon>
        <taxon>Bacteroidota</taxon>
        <taxon>Flavobacteriia</taxon>
        <taxon>Flavobacteriales</taxon>
        <taxon>Flavobacteriaceae</taxon>
        <taxon>Tenacibaculum</taxon>
    </lineage>
</organism>
<evidence type="ECO:0000313" key="2">
    <source>
        <dbReference type="EMBL" id="CAL2107492.1"/>
    </source>
</evidence>
<dbReference type="InterPro" id="IPR050266">
    <property type="entry name" value="AB_hydrolase_sf"/>
</dbReference>
<gene>
    <name evidence="2" type="ORF">T190115A13A_40014</name>
</gene>
<feature type="domain" description="AB hydrolase-1" evidence="1">
    <location>
        <begin position="87"/>
        <end position="204"/>
    </location>
</feature>
<evidence type="ECO:0000259" key="1">
    <source>
        <dbReference type="Pfam" id="PF00561"/>
    </source>
</evidence>
<dbReference type="EMBL" id="CAXJRC010000041">
    <property type="protein sequence ID" value="CAL2107492.1"/>
    <property type="molecule type" value="Genomic_DNA"/>
</dbReference>
<comment type="caution">
    <text evidence="2">The sequence shown here is derived from an EMBL/GenBank/DDBJ whole genome shotgun (WGS) entry which is preliminary data.</text>
</comment>
<evidence type="ECO:0000313" key="3">
    <source>
        <dbReference type="Proteomes" id="UP001497602"/>
    </source>
</evidence>
<dbReference type="InterPro" id="IPR000073">
    <property type="entry name" value="AB_hydrolase_1"/>
</dbReference>
<dbReference type="InterPro" id="IPR029058">
    <property type="entry name" value="AB_hydrolase_fold"/>
</dbReference>
<proteinExistence type="predicted"/>
<protein>
    <submittedName>
        <fullName evidence="2">Alpha/beta hydrolase family protein</fullName>
    </submittedName>
</protein>
<dbReference type="GO" id="GO:0016787">
    <property type="term" value="F:hydrolase activity"/>
    <property type="evidence" value="ECO:0007669"/>
    <property type="project" value="UniProtKB-KW"/>
</dbReference>
<accession>A0ABP1FE65</accession>
<dbReference type="PANTHER" id="PTHR43798:SF33">
    <property type="entry name" value="HYDROLASE, PUTATIVE (AFU_ORTHOLOGUE AFUA_2G14860)-RELATED"/>
    <property type="match status" value="1"/>
</dbReference>
<dbReference type="Proteomes" id="UP001497602">
    <property type="component" value="Unassembled WGS sequence"/>
</dbReference>